<comment type="caution">
    <text evidence="1">The sequence shown here is derived from an EMBL/GenBank/DDBJ whole genome shotgun (WGS) entry which is preliminary data.</text>
</comment>
<dbReference type="GO" id="GO:0016874">
    <property type="term" value="F:ligase activity"/>
    <property type="evidence" value="ECO:0007669"/>
    <property type="project" value="UniProtKB-KW"/>
</dbReference>
<protein>
    <submittedName>
        <fullName evidence="1">Glutamate--tRNA ligase</fullName>
    </submittedName>
</protein>
<evidence type="ECO:0000313" key="2">
    <source>
        <dbReference type="Proteomes" id="UP000325081"/>
    </source>
</evidence>
<proteinExistence type="predicted"/>
<keyword evidence="2" id="KW-1185">Reference proteome</keyword>
<evidence type="ECO:0000313" key="1">
    <source>
        <dbReference type="EMBL" id="GER36644.1"/>
    </source>
</evidence>
<sequence>MSSDLVIVHYNGQWRDEVTYEGYEVCGIFHKETERLKDLREVVEKMMEKESTYTCLKLQYQTKEGYKPITISNEMSLQFYKALKRKDPDYSRYPICASLEPKQTLVLRLTDLLR</sequence>
<dbReference type="OrthoDB" id="1305604at2759"/>
<organism evidence="1 2">
    <name type="scientific">Striga asiatica</name>
    <name type="common">Asiatic witchweed</name>
    <name type="synonym">Buchnera asiatica</name>
    <dbReference type="NCBI Taxonomy" id="4170"/>
    <lineage>
        <taxon>Eukaryota</taxon>
        <taxon>Viridiplantae</taxon>
        <taxon>Streptophyta</taxon>
        <taxon>Embryophyta</taxon>
        <taxon>Tracheophyta</taxon>
        <taxon>Spermatophyta</taxon>
        <taxon>Magnoliopsida</taxon>
        <taxon>eudicotyledons</taxon>
        <taxon>Gunneridae</taxon>
        <taxon>Pentapetalae</taxon>
        <taxon>asterids</taxon>
        <taxon>lamiids</taxon>
        <taxon>Lamiales</taxon>
        <taxon>Orobanchaceae</taxon>
        <taxon>Buchnereae</taxon>
        <taxon>Striga</taxon>
    </lineage>
</organism>
<gene>
    <name evidence="1" type="ORF">STAS_12995</name>
</gene>
<dbReference type="Proteomes" id="UP000325081">
    <property type="component" value="Unassembled WGS sequence"/>
</dbReference>
<dbReference type="AlphaFoldDB" id="A0A5A7PV64"/>
<reference evidence="2" key="1">
    <citation type="journal article" date="2019" name="Curr. Biol.">
        <title>Genome Sequence of Striga asiatica Provides Insight into the Evolution of Plant Parasitism.</title>
        <authorList>
            <person name="Yoshida S."/>
            <person name="Kim S."/>
            <person name="Wafula E.K."/>
            <person name="Tanskanen J."/>
            <person name="Kim Y.M."/>
            <person name="Honaas L."/>
            <person name="Yang Z."/>
            <person name="Spallek T."/>
            <person name="Conn C.E."/>
            <person name="Ichihashi Y."/>
            <person name="Cheong K."/>
            <person name="Cui S."/>
            <person name="Der J.P."/>
            <person name="Gundlach H."/>
            <person name="Jiao Y."/>
            <person name="Hori C."/>
            <person name="Ishida J.K."/>
            <person name="Kasahara H."/>
            <person name="Kiba T."/>
            <person name="Kim M.S."/>
            <person name="Koo N."/>
            <person name="Laohavisit A."/>
            <person name="Lee Y.H."/>
            <person name="Lumba S."/>
            <person name="McCourt P."/>
            <person name="Mortimer J.C."/>
            <person name="Mutuku J.M."/>
            <person name="Nomura T."/>
            <person name="Sasaki-Sekimoto Y."/>
            <person name="Seto Y."/>
            <person name="Wang Y."/>
            <person name="Wakatake T."/>
            <person name="Sakakibara H."/>
            <person name="Demura T."/>
            <person name="Yamaguchi S."/>
            <person name="Yoneyama K."/>
            <person name="Manabe R.I."/>
            <person name="Nelson D.C."/>
            <person name="Schulman A.H."/>
            <person name="Timko M.P."/>
            <person name="dePamphilis C.W."/>
            <person name="Choi D."/>
            <person name="Shirasu K."/>
        </authorList>
    </citation>
    <scope>NUCLEOTIDE SEQUENCE [LARGE SCALE GENOMIC DNA]</scope>
    <source>
        <strain evidence="2">cv. UVA1</strain>
    </source>
</reference>
<dbReference type="EMBL" id="BKCP01005184">
    <property type="protein sequence ID" value="GER36644.1"/>
    <property type="molecule type" value="Genomic_DNA"/>
</dbReference>
<accession>A0A5A7PV64</accession>
<keyword evidence="1" id="KW-0436">Ligase</keyword>
<name>A0A5A7PV64_STRAF</name>